<comment type="caution">
    <text evidence="1">The sequence shown here is derived from an EMBL/GenBank/DDBJ whole genome shotgun (WGS) entry which is preliminary data.</text>
</comment>
<name>A0A8G2CKW7_ACIRU</name>
<dbReference type="EMBL" id="FTNE01000011">
    <property type="protein sequence ID" value="SIQ88250.1"/>
    <property type="molecule type" value="Genomic_DNA"/>
</dbReference>
<dbReference type="Proteomes" id="UP000186308">
    <property type="component" value="Unassembled WGS sequence"/>
</dbReference>
<gene>
    <name evidence="1" type="ORF">SAMN05421828_11114</name>
</gene>
<accession>A0A8G2CKW7</accession>
<dbReference type="SUPFAM" id="SSF55729">
    <property type="entry name" value="Acyl-CoA N-acyltransferases (Nat)"/>
    <property type="match status" value="1"/>
</dbReference>
<dbReference type="InterPro" id="IPR016181">
    <property type="entry name" value="Acyl_CoA_acyltransferase"/>
</dbReference>
<dbReference type="PANTHER" id="PTHR47017">
    <property type="entry name" value="ACYL-COA"/>
    <property type="match status" value="1"/>
</dbReference>
<reference evidence="1 2" key="1">
    <citation type="submission" date="2017-01" db="EMBL/GenBank/DDBJ databases">
        <authorList>
            <person name="Varghese N."/>
            <person name="Submissions S."/>
        </authorList>
    </citation>
    <scope>NUCLEOTIDE SEQUENCE [LARGE SCALE GENOMIC DNA]</scope>
    <source>
        <strain evidence="1 2">ATCC 35905</strain>
    </source>
</reference>
<dbReference type="Gene3D" id="3.40.630.30">
    <property type="match status" value="1"/>
</dbReference>
<evidence type="ECO:0000313" key="2">
    <source>
        <dbReference type="Proteomes" id="UP000186308"/>
    </source>
</evidence>
<keyword evidence="2" id="KW-1185">Reference proteome</keyword>
<organism evidence="1 2">
    <name type="scientific">Acidiphilium rubrum</name>
    <dbReference type="NCBI Taxonomy" id="526"/>
    <lineage>
        <taxon>Bacteria</taxon>
        <taxon>Pseudomonadati</taxon>
        <taxon>Pseudomonadota</taxon>
        <taxon>Alphaproteobacteria</taxon>
        <taxon>Acetobacterales</taxon>
        <taxon>Acidocellaceae</taxon>
        <taxon>Acidiphilium</taxon>
    </lineage>
</organism>
<proteinExistence type="predicted"/>
<sequence>MQTPPVLHIEAMDGTPRDLTLRLHQSIHDIPAAEWNLLAGNGNPFVRHEFLAAMEDSGSVGGRSGWYPYHAALRDAAGRLAAAAPAYAKAHSYGEYVFDHAWANALERAGGRYYPKLQIAAPFSPVPGPRMLLAPGLDMASLADALKIGAKQLKCSSVHATFCTEDEWHALGKAGWLQRMGVQYHWHNHDYADFEAFLAALASRKRKAIRRERRDAQAGLEIRPLRGSEMGKREWAAFHQFYLSTVDRKWGGAYLTESFFSLLGQRLGDAVVVMMAFRAGKPIAGALNLLGDEALYGRNWGATEDVPFLHFELCYYQAIEFAISLGLKRVEAGAQGQHKIQRGYLPSRTFSAHYLFHPGLNAAVADFLDAERPAIADEMAMLGEQSPYRAEP</sequence>
<dbReference type="AlphaFoldDB" id="A0A8G2CKW7"/>
<dbReference type="InterPro" id="IPR007434">
    <property type="entry name" value="FemAB-like"/>
</dbReference>
<dbReference type="Pfam" id="PF04339">
    <property type="entry name" value="FemAB_like"/>
    <property type="match status" value="1"/>
</dbReference>
<evidence type="ECO:0000313" key="1">
    <source>
        <dbReference type="EMBL" id="SIQ88250.1"/>
    </source>
</evidence>
<protein>
    <submittedName>
        <fullName evidence="1">Uncharacterized protein</fullName>
    </submittedName>
</protein>
<dbReference type="PANTHER" id="PTHR47017:SF1">
    <property type="entry name" value="ACYL-COA"/>
    <property type="match status" value="1"/>
</dbReference>